<evidence type="ECO:0000313" key="2">
    <source>
        <dbReference type="Proteomes" id="UP000297225"/>
    </source>
</evidence>
<organism evidence="1 2">
    <name type="scientific">Porphyromonas levii</name>
    <dbReference type="NCBI Taxonomy" id="28114"/>
    <lineage>
        <taxon>Bacteria</taxon>
        <taxon>Pseudomonadati</taxon>
        <taxon>Bacteroidota</taxon>
        <taxon>Bacteroidia</taxon>
        <taxon>Bacteroidales</taxon>
        <taxon>Porphyromonadaceae</taxon>
        <taxon>Porphyromonas</taxon>
    </lineage>
</organism>
<dbReference type="AlphaFoldDB" id="A0A4Y8WR22"/>
<protein>
    <submittedName>
        <fullName evidence="1">Uncharacterized protein</fullName>
    </submittedName>
</protein>
<dbReference type="OrthoDB" id="1274930at2"/>
<reference evidence="1 2" key="1">
    <citation type="submission" date="2019-03" db="EMBL/GenBank/DDBJ databases">
        <title>Porphyromonas levii Isolated from the Uterus of Dairy Cows.</title>
        <authorList>
            <person name="Francis A.M."/>
        </authorList>
    </citation>
    <scope>NUCLEOTIDE SEQUENCE [LARGE SCALE GENOMIC DNA]</scope>
    <source>
        <strain evidence="1 2">AF5678</strain>
    </source>
</reference>
<dbReference type="Proteomes" id="UP000297225">
    <property type="component" value="Unassembled WGS sequence"/>
</dbReference>
<dbReference type="EMBL" id="SPNC01000066">
    <property type="protein sequence ID" value="TFH95090.1"/>
    <property type="molecule type" value="Genomic_DNA"/>
</dbReference>
<dbReference type="STRING" id="1122973.GCA_000379925_00418"/>
<gene>
    <name evidence="1" type="ORF">E4P47_05260</name>
</gene>
<dbReference type="RefSeq" id="WP_134849204.1">
    <property type="nucleotide sequence ID" value="NZ_CP197400.1"/>
</dbReference>
<name>A0A4Y8WR22_9PORP</name>
<proteinExistence type="predicted"/>
<sequence>MKKSVKLFAFWSFVLLFAYTPLKAQEQLPIIPLEDHIPWRKHEVHQDIKYAYFKDVHNILGPMVGHWSAEKGNYLYDFWITKQEYVEIPQGRHDNLIIQYEVYEKGKILFSTLPITLQKRPRIPKGFRYYPDRKEYSVFYFGGKGQEGLWWLSPGAKPQTLKLVYRDDAYLHGFDPKTPQLFPMFPDYLVLTRINPNPAIAERLLSMDNISALGVEKS</sequence>
<comment type="caution">
    <text evidence="1">The sequence shown here is derived from an EMBL/GenBank/DDBJ whole genome shotgun (WGS) entry which is preliminary data.</text>
</comment>
<evidence type="ECO:0000313" key="1">
    <source>
        <dbReference type="EMBL" id="TFH95090.1"/>
    </source>
</evidence>
<accession>A0A4Y8WR22</accession>
<keyword evidence="2" id="KW-1185">Reference proteome</keyword>